<dbReference type="NCBIfam" id="NF041083">
    <property type="entry name" value="thermosome_beta"/>
    <property type="match status" value="1"/>
</dbReference>
<dbReference type="InterPro" id="IPR002423">
    <property type="entry name" value="Cpn60/GroEL/TCP-1"/>
</dbReference>
<dbReference type="GO" id="GO:0051082">
    <property type="term" value="F:unfolded protein binding"/>
    <property type="evidence" value="ECO:0007669"/>
    <property type="project" value="InterPro"/>
</dbReference>
<dbReference type="SUPFAM" id="SSF48592">
    <property type="entry name" value="GroEL equatorial domain-like"/>
    <property type="match status" value="2"/>
</dbReference>
<evidence type="ECO:0000256" key="4">
    <source>
        <dbReference type="ARBA" id="ARBA00011531"/>
    </source>
</evidence>
<dbReference type="EMBL" id="QEAQ01000078">
    <property type="protein sequence ID" value="TPX56331.1"/>
    <property type="molecule type" value="Genomic_DNA"/>
</dbReference>
<comment type="subunit">
    <text evidence="3">Component of the T-complex protein 1 (TCP1) complex.</text>
</comment>
<keyword evidence="9 11" id="KW-0143">Chaperone</keyword>
<dbReference type="InterPro" id="IPR053374">
    <property type="entry name" value="TCP-1_chaperonin"/>
</dbReference>
<organism evidence="14 15">
    <name type="scientific">Powellomyces hirtus</name>
    <dbReference type="NCBI Taxonomy" id="109895"/>
    <lineage>
        <taxon>Eukaryota</taxon>
        <taxon>Fungi</taxon>
        <taxon>Fungi incertae sedis</taxon>
        <taxon>Chytridiomycota</taxon>
        <taxon>Chytridiomycota incertae sedis</taxon>
        <taxon>Chytridiomycetes</taxon>
        <taxon>Spizellomycetales</taxon>
        <taxon>Powellomycetaceae</taxon>
        <taxon>Powellomyces</taxon>
    </lineage>
</organism>
<dbReference type="GO" id="GO:0140662">
    <property type="term" value="F:ATP-dependent protein folding chaperone"/>
    <property type="evidence" value="ECO:0007669"/>
    <property type="project" value="InterPro"/>
</dbReference>
<dbReference type="Gene3D" id="1.10.560.10">
    <property type="entry name" value="GroEL-like equatorial domain"/>
    <property type="match status" value="2"/>
</dbReference>
<evidence type="ECO:0000313" key="15">
    <source>
        <dbReference type="Proteomes" id="UP000318582"/>
    </source>
</evidence>
<comment type="subunit">
    <text evidence="4">Heterooligomeric complex of about 850 to 900 kDa that forms two stacked rings, 12 to 16 nm in diameter.</text>
</comment>
<keyword evidence="7 11" id="KW-0547">Nucleotide-binding</keyword>
<dbReference type="Gene3D" id="3.50.7.10">
    <property type="entry name" value="GroEL"/>
    <property type="match status" value="1"/>
</dbReference>
<dbReference type="GO" id="GO:0005832">
    <property type="term" value="C:chaperonin-containing T-complex"/>
    <property type="evidence" value="ECO:0007669"/>
    <property type="project" value="UniProtKB-ARBA"/>
</dbReference>
<dbReference type="InterPro" id="IPR027413">
    <property type="entry name" value="GROEL-like_equatorial_sf"/>
</dbReference>
<name>A0A507DY11_9FUNG</name>
<dbReference type="InterPro" id="IPR027410">
    <property type="entry name" value="TCP-1-like_intermed_sf"/>
</dbReference>
<dbReference type="FunFam" id="3.50.7.10:FF:000005">
    <property type="entry name" value="T-complex protein 1 subunit gamma"/>
    <property type="match status" value="1"/>
</dbReference>
<proteinExistence type="inferred from homology"/>
<dbReference type="PANTHER" id="PTHR11353">
    <property type="entry name" value="CHAPERONIN"/>
    <property type="match status" value="1"/>
</dbReference>
<dbReference type="PROSITE" id="PS00995">
    <property type="entry name" value="TCP1_3"/>
    <property type="match status" value="1"/>
</dbReference>
<evidence type="ECO:0000256" key="12">
    <source>
        <dbReference type="RuleBase" id="RU004191"/>
    </source>
</evidence>
<dbReference type="GO" id="GO:0016887">
    <property type="term" value="F:ATP hydrolysis activity"/>
    <property type="evidence" value="ECO:0007669"/>
    <property type="project" value="InterPro"/>
</dbReference>
<evidence type="ECO:0000256" key="8">
    <source>
        <dbReference type="ARBA" id="ARBA00022840"/>
    </source>
</evidence>
<evidence type="ECO:0000256" key="10">
    <source>
        <dbReference type="ARBA" id="ARBA00024677"/>
    </source>
</evidence>
<comment type="function">
    <text evidence="10">Molecular chaperone; assists the folding of proteins upon ATP hydrolysis. Known to play a role, in vitro, in the folding of actin and tubulin.</text>
</comment>
<dbReference type="PROSITE" id="PS00751">
    <property type="entry name" value="TCP1_2"/>
    <property type="match status" value="1"/>
</dbReference>
<feature type="compositionally biased region" description="Low complexity" evidence="13">
    <location>
        <begin position="1"/>
        <end position="14"/>
    </location>
</feature>
<dbReference type="InterPro" id="IPR002194">
    <property type="entry name" value="Chaperonin_TCP-1_CS"/>
</dbReference>
<evidence type="ECO:0000256" key="7">
    <source>
        <dbReference type="ARBA" id="ARBA00022741"/>
    </source>
</evidence>
<evidence type="ECO:0000313" key="14">
    <source>
        <dbReference type="EMBL" id="TPX56331.1"/>
    </source>
</evidence>
<evidence type="ECO:0000256" key="9">
    <source>
        <dbReference type="ARBA" id="ARBA00023186"/>
    </source>
</evidence>
<dbReference type="InterPro" id="IPR027409">
    <property type="entry name" value="GroEL-like_apical_dom_sf"/>
</dbReference>
<evidence type="ECO:0000256" key="13">
    <source>
        <dbReference type="SAM" id="MobiDB-lite"/>
    </source>
</evidence>
<dbReference type="PRINTS" id="PR00304">
    <property type="entry name" value="TCOMPLEXTCP1"/>
</dbReference>
<keyword evidence="6" id="KW-0963">Cytoplasm</keyword>
<evidence type="ECO:0000256" key="11">
    <source>
        <dbReference type="RuleBase" id="RU004187"/>
    </source>
</evidence>
<comment type="caution">
    <text evidence="14">The sequence shown here is derived from an EMBL/GenBank/DDBJ whole genome shotgun (WGS) entry which is preliminary data.</text>
</comment>
<dbReference type="NCBIfam" id="TIGR02344">
    <property type="entry name" value="chap_CCT_gamma"/>
    <property type="match status" value="1"/>
</dbReference>
<reference evidence="14 15" key="1">
    <citation type="journal article" date="2019" name="Sci. Rep.">
        <title>Comparative genomics of chytrid fungi reveal insights into the obligate biotrophic and pathogenic lifestyle of Synchytrium endobioticum.</title>
        <authorList>
            <person name="van de Vossenberg B.T.L.H."/>
            <person name="Warris S."/>
            <person name="Nguyen H.D.T."/>
            <person name="van Gent-Pelzer M.P.E."/>
            <person name="Joly D.L."/>
            <person name="van de Geest H.C."/>
            <person name="Bonants P.J.M."/>
            <person name="Smith D.S."/>
            <person name="Levesque C.A."/>
            <person name="van der Lee T.A.J."/>
        </authorList>
    </citation>
    <scope>NUCLEOTIDE SEQUENCE [LARGE SCALE GENOMIC DNA]</scope>
    <source>
        <strain evidence="14 15">CBS 809.83</strain>
    </source>
</reference>
<evidence type="ECO:0000256" key="2">
    <source>
        <dbReference type="ARBA" id="ARBA00008020"/>
    </source>
</evidence>
<dbReference type="SUPFAM" id="SSF54849">
    <property type="entry name" value="GroEL-intermediate domain like"/>
    <property type="match status" value="1"/>
</dbReference>
<comment type="subcellular location">
    <subcellularLocation>
        <location evidence="1">Cytoplasm</location>
    </subcellularLocation>
</comment>
<dbReference type="InterPro" id="IPR017998">
    <property type="entry name" value="Chaperone_TCP-1"/>
</dbReference>
<dbReference type="FunFam" id="1.10.560.10:FF:000073">
    <property type="entry name" value="T-complex protein 1 subunit gamma"/>
    <property type="match status" value="1"/>
</dbReference>
<dbReference type="FunFam" id="1.10.560.10:FF:000085">
    <property type="entry name" value="T-complex protein 1 subunit gamma"/>
    <property type="match status" value="1"/>
</dbReference>
<dbReference type="InterPro" id="IPR012719">
    <property type="entry name" value="Chap_CCT_gamma"/>
</dbReference>
<dbReference type="Pfam" id="PF00118">
    <property type="entry name" value="Cpn60_TCP1"/>
    <property type="match status" value="2"/>
</dbReference>
<keyword evidence="15" id="KW-1185">Reference proteome</keyword>
<evidence type="ECO:0000256" key="5">
    <source>
        <dbReference type="ARBA" id="ARBA00017187"/>
    </source>
</evidence>
<feature type="compositionally biased region" description="Basic and acidic residues" evidence="13">
    <location>
        <begin position="311"/>
        <end position="321"/>
    </location>
</feature>
<dbReference type="Gene3D" id="3.30.260.10">
    <property type="entry name" value="TCP-1-like chaperonin intermediate domain"/>
    <property type="match status" value="1"/>
</dbReference>
<feature type="region of interest" description="Disordered" evidence="13">
    <location>
        <begin position="1"/>
        <end position="36"/>
    </location>
</feature>
<dbReference type="STRING" id="109895.A0A507DY11"/>
<dbReference type="SUPFAM" id="SSF52029">
    <property type="entry name" value="GroEL apical domain-like"/>
    <property type="match status" value="1"/>
</dbReference>
<accession>A0A507DY11</accession>
<sequence length="904" mass="100708">MPSSTKTSTSSATDKTTEDPIDFPWQLKSSPPRVTGPQIQRSAFASYILDPMKLEIQQTIAQKYVHHAYGKSYAENEFIAGASFALTKLCETLSSTDPPGVRDEALRALLTRPVYNRISAGLERLAERGEVLSVNVTLHDVQIRAYHVMFGPSLGEAVMAKRKLLRHQDDGRYYSLGEDWVMFRGLSTGTTLPEAVEREGAAKGRQYRIEAMSEGAIISLEVVFETDVAFSIRRQKQEGNEENDSMVFAEECRRDIVVLFEGRHMSQEDARDGSALSNKPNEHWRISDVDNLVESSLYEDFLKRNPAMRAKRSEESRDSASKTKPGQANKPSVVTLALILIDANMEREQGRKAQISNIQAAKVIADIIRTCLGPRAMLKMLLDPMGGIVMTNDGNAILREVEVAHPAAKSMIELSRTQDEEVGDGTTSVIILGMQMITFPNESGTLADLKSKLYLAGEVLSAALPFIERNIHPIMIIAAYKRALENALVIMKDISIEVDIHNKEEMMRIIKSTIGTKFVSRWSDLMCGLAYDAVKCVNKELDGKREVDIKRYARVEKIPGGEIEESRVLDGVMVNKDVTHPKMRRRIENPRIVLLDCPLEYKKGESQTNVEVTDEAHWSRLLEIEEEQIKEMCDHIIRLKPDIVFTEKGVSDLAQHFLMKENITAIRRARKTDNHRISRATGATIVNRVEDLKDSDVGTGCGLFEVRKIGDEYFTFLEKCEDPKACTILLRGPSKDVLQEIDRNLQDAMCVARNVMFEPRLCPGGGATEMALAVRLGEQAKTISGVEQWPYKAVAEALEVIPRTLVQNCGGNAIKTLTQLRAKHVSPENFSWGIDGESGKIVDMHQYGVWEPHAVKAQTIKTAIESACLLLRVDDIVSGLSRKEAGGGGAPQPNMEDGPQEGER</sequence>
<evidence type="ECO:0000256" key="3">
    <source>
        <dbReference type="ARBA" id="ARBA00011381"/>
    </source>
</evidence>
<evidence type="ECO:0000256" key="6">
    <source>
        <dbReference type="ARBA" id="ARBA00022490"/>
    </source>
</evidence>
<dbReference type="AlphaFoldDB" id="A0A507DY11"/>
<protein>
    <recommendedName>
        <fullName evidence="5 12">T-complex protein 1 subunit gamma</fullName>
    </recommendedName>
</protein>
<keyword evidence="8 11" id="KW-0067">ATP-binding</keyword>
<dbReference type="GO" id="GO:0005524">
    <property type="term" value="F:ATP binding"/>
    <property type="evidence" value="ECO:0007669"/>
    <property type="project" value="UniProtKB-KW"/>
</dbReference>
<dbReference type="PROSITE" id="PS00750">
    <property type="entry name" value="TCP1_1"/>
    <property type="match status" value="1"/>
</dbReference>
<feature type="region of interest" description="Disordered" evidence="13">
    <location>
        <begin position="308"/>
        <end position="329"/>
    </location>
</feature>
<gene>
    <name evidence="14" type="ORF">PhCBS80983_g04611</name>
</gene>
<comment type="similarity">
    <text evidence="2 11">Belongs to the TCP-1 chaperonin family.</text>
</comment>
<evidence type="ECO:0000256" key="1">
    <source>
        <dbReference type="ARBA" id="ARBA00004496"/>
    </source>
</evidence>
<dbReference type="Proteomes" id="UP000318582">
    <property type="component" value="Unassembled WGS sequence"/>
</dbReference>
<dbReference type="CDD" id="cd03337">
    <property type="entry name" value="TCP1_gamma"/>
    <property type="match status" value="1"/>
</dbReference>
<feature type="region of interest" description="Disordered" evidence="13">
    <location>
        <begin position="882"/>
        <end position="904"/>
    </location>
</feature>